<organism evidence="2 3">
    <name type="scientific">Bacteroides fragilis</name>
    <dbReference type="NCBI Taxonomy" id="817"/>
    <lineage>
        <taxon>Bacteria</taxon>
        <taxon>Pseudomonadati</taxon>
        <taxon>Bacteroidota</taxon>
        <taxon>Bacteroidia</taxon>
        <taxon>Bacteroidales</taxon>
        <taxon>Bacteroidaceae</taxon>
        <taxon>Bacteroides</taxon>
    </lineage>
</organism>
<protein>
    <recommendedName>
        <fullName evidence="1">Polysaccharide pyruvyl transferase domain-containing protein</fullName>
    </recommendedName>
</protein>
<sequence>MTSKIKMKKIAIVTWTKWNNYGTILQSYALYSVLTNMGLKAYVLDDSSISSTYCIQTWGTQTYIQGIKQKIKYFFCHKQSDWEKYNKKCSKLCISEKQHLISYWKRNVKYTQLHNLSSFFDIFICGSDQIWTPDKRFFDPYYFLSFVKKKTKIAYAPSIGVEKYPADKKALVAEMLNNFSYISIREKSGKQILAELLDRSDIEVCLDPTLLITGDQWKSSFKLNPPPISHTQYALCYFLGEQEWYREEAIKYCQQFNIKLIWIPATEKDFNRNDTSIIGPTTFLQLIYNARYVFTDSFHGLIFSLLFKRDVHVFSRFNENDAKSQNSRIRDLCTLLNIEYRYYNHPNMLFSTSKPIDYNTVHETIASERKRSLDFLRKALDI</sequence>
<comment type="caution">
    <text evidence="2">The sequence shown here is derived from an EMBL/GenBank/DDBJ whole genome shotgun (WGS) entry which is preliminary data.</text>
</comment>
<accession>A0A853PTK9</accession>
<evidence type="ECO:0000313" key="2">
    <source>
        <dbReference type="EMBL" id="OCR30691.1"/>
    </source>
</evidence>
<dbReference type="AlphaFoldDB" id="A0A853PTK9"/>
<feature type="domain" description="Polysaccharide pyruvyl transferase" evidence="1">
    <location>
        <begin position="20"/>
        <end position="315"/>
    </location>
</feature>
<name>A0A853PTK9_BACFG</name>
<dbReference type="Proteomes" id="UP000093197">
    <property type="component" value="Unassembled WGS sequence"/>
</dbReference>
<dbReference type="InterPro" id="IPR007345">
    <property type="entry name" value="Polysacch_pyruvyl_Trfase"/>
</dbReference>
<dbReference type="RefSeq" id="WP_066403064.1">
    <property type="nucleotide sequence ID" value="NZ_LIDT01000029.1"/>
</dbReference>
<gene>
    <name evidence="2" type="ORF">AC094_28250</name>
</gene>
<dbReference type="EMBL" id="LIDT01000029">
    <property type="protein sequence ID" value="OCR30691.1"/>
    <property type="molecule type" value="Genomic_DNA"/>
</dbReference>
<evidence type="ECO:0000313" key="3">
    <source>
        <dbReference type="Proteomes" id="UP000093197"/>
    </source>
</evidence>
<dbReference type="Pfam" id="PF04230">
    <property type="entry name" value="PS_pyruv_trans"/>
    <property type="match status" value="1"/>
</dbReference>
<proteinExistence type="predicted"/>
<reference evidence="2 3" key="1">
    <citation type="journal article" date="2016" name="PLoS ONE">
        <title>Genomic Diversity of Enterotoxigenic Strains of Bacteroides fragilis.</title>
        <authorList>
            <person name="Pierce J.V."/>
            <person name="Bernstein H.D."/>
        </authorList>
    </citation>
    <scope>NUCLEOTIDE SEQUENCE [LARGE SCALE GENOMIC DNA]</scope>
    <source>
        <strain evidence="2 3">20793-3</strain>
    </source>
</reference>
<evidence type="ECO:0000259" key="1">
    <source>
        <dbReference type="Pfam" id="PF04230"/>
    </source>
</evidence>